<feature type="region of interest" description="Disordered" evidence="2">
    <location>
        <begin position="340"/>
        <end position="366"/>
    </location>
</feature>
<evidence type="ECO:0000256" key="1">
    <source>
        <dbReference type="SAM" id="Coils"/>
    </source>
</evidence>
<proteinExistence type="predicted"/>
<evidence type="ECO:0000313" key="4">
    <source>
        <dbReference type="Proteomes" id="UP000260823"/>
    </source>
</evidence>
<dbReference type="AlphaFoldDB" id="A0A3E2NXF3"/>
<feature type="compositionally biased region" description="Low complexity" evidence="2">
    <location>
        <begin position="345"/>
        <end position="354"/>
    </location>
</feature>
<feature type="coiled-coil region" evidence="1">
    <location>
        <begin position="245"/>
        <end position="322"/>
    </location>
</feature>
<dbReference type="OrthoDB" id="780707at2"/>
<dbReference type="EMBL" id="QWDE01000001">
    <property type="protein sequence ID" value="RFZ85698.1"/>
    <property type="molecule type" value="Genomic_DNA"/>
</dbReference>
<accession>A0A3E2NXF3</accession>
<dbReference type="RefSeq" id="WP_117382595.1">
    <property type="nucleotide sequence ID" value="NZ_QWDE01000001.1"/>
</dbReference>
<protein>
    <recommendedName>
        <fullName evidence="5">Phage tail tape measure protein</fullName>
    </recommendedName>
</protein>
<feature type="coiled-coil region" evidence="1">
    <location>
        <begin position="18"/>
        <end position="77"/>
    </location>
</feature>
<keyword evidence="4" id="KW-1185">Reference proteome</keyword>
<name>A0A3E2NXF3_9SPHI</name>
<evidence type="ECO:0000313" key="3">
    <source>
        <dbReference type="EMBL" id="RFZ85698.1"/>
    </source>
</evidence>
<organism evidence="3 4">
    <name type="scientific">Mucilaginibacter terrenus</name>
    <dbReference type="NCBI Taxonomy" id="2482727"/>
    <lineage>
        <taxon>Bacteria</taxon>
        <taxon>Pseudomonadati</taxon>
        <taxon>Bacteroidota</taxon>
        <taxon>Sphingobacteriia</taxon>
        <taxon>Sphingobacteriales</taxon>
        <taxon>Sphingobacteriaceae</taxon>
        <taxon>Mucilaginibacter</taxon>
    </lineage>
</organism>
<reference evidence="3 4" key="1">
    <citation type="submission" date="2018-08" db="EMBL/GenBank/DDBJ databases">
        <title>Mucilaginibacter terrae sp. nov., isolated from manganese diggings.</title>
        <authorList>
            <person name="Huang Y."/>
            <person name="Zhou Z."/>
        </authorList>
    </citation>
    <scope>NUCLEOTIDE SEQUENCE [LARGE SCALE GENOMIC DNA]</scope>
    <source>
        <strain evidence="3 4">ZH6</strain>
    </source>
</reference>
<evidence type="ECO:0000256" key="2">
    <source>
        <dbReference type="SAM" id="MobiDB-lite"/>
    </source>
</evidence>
<dbReference type="Proteomes" id="UP000260823">
    <property type="component" value="Unassembled WGS sequence"/>
</dbReference>
<evidence type="ECO:0008006" key="5">
    <source>
        <dbReference type="Google" id="ProtNLM"/>
    </source>
</evidence>
<gene>
    <name evidence="3" type="ORF">DYU05_08905</name>
</gene>
<comment type="caution">
    <text evidence="3">The sequence shown here is derived from an EMBL/GenBank/DDBJ whole genome shotgun (WGS) entry which is preliminary data.</text>
</comment>
<sequence>MTNDNNLNPISNDDITKAKEYKQALDDLRNSVISLNSKLPSFADGVKAGLQAVGEKLPEVVEAMKKLNDQNKQLAENGQKPKSVLKELASSLLSWNGLVSVGITLLAAYSGVIIDWISDMIKGETTLSALGKAMKDQKLILQAVNDARIQGNNNAQQELVHLKLLYDASQDQNISLDKRKRIVKDLQDQYPAIFGNLKTEEILAGKAKKTYDQLTSSILASARARAAEDLMVNNQKRQLGNSERSTQLITELHNIDDQIKAAEKQQKKLQNMIIIGSSTITAGTESKDTASEPKIDRLYLKRNELIKKLADLKTDSDILTKRNKALSELVIAGNYQEEPVKTVKNNKNNSNSSNKNKREKTRYSRQELLPDAIAPKLVLQTEQDKKAYEQQLDQLNDQLSKKLISEDEYYKQSKDLQQKYHQHIEAMVKNFTGGDMDKALEQLNNVIEANRLQEIISKDKKKVEKTILPGQKLEAEKQLITDKYNYEILLANGNAEKIKELEEKKQEDLTNVTRSYEQQRKEFALNTAQQVADKAFSIIGSNIKSSSDAKIKGLEKDKAAELNNKNLTATQRKAIEDKYRKKENEEKVKAFKAEQKASILQAVVNGALAITKATSQTGILAPFVIPGIIASTALQVATILAQKPPAYAKGGRFVSDGRGALLPGYSRTDDTNAYLRSGEAVVVSEAMRNPWARNLVSAINVAHGGRDFSVPNTSYGYAVGGIYTDGGNANRYYNQPVNDIKEMANTLAYQMINNFPPIYVDVKDVNNQQNILAQTVNRVNL</sequence>
<feature type="coiled-coil region" evidence="1">
    <location>
        <begin position="378"/>
        <end position="405"/>
    </location>
</feature>
<keyword evidence="1" id="KW-0175">Coiled coil</keyword>